<dbReference type="Pfam" id="PF02148">
    <property type="entry name" value="zf-UBP"/>
    <property type="match status" value="1"/>
</dbReference>
<dbReference type="AlphaFoldDB" id="A0A9J6A357"/>
<comment type="caution">
    <text evidence="4">The sequence shown here is derived from an EMBL/GenBank/DDBJ whole genome shotgun (WGS) entry which is preliminary data.</text>
</comment>
<proteinExistence type="predicted"/>
<dbReference type="Proteomes" id="UP000824120">
    <property type="component" value="Chromosome 3"/>
</dbReference>
<keyword evidence="1" id="KW-0479">Metal-binding</keyword>
<dbReference type="PANTHER" id="PTHR24007">
    <property type="entry name" value="BRCA1-ASSOCIATED PROTEIN"/>
    <property type="match status" value="1"/>
</dbReference>
<dbReference type="GO" id="GO:0008270">
    <property type="term" value="F:zinc ion binding"/>
    <property type="evidence" value="ECO:0007669"/>
    <property type="project" value="UniProtKB-KW"/>
</dbReference>
<name>A0A9J6A357_SOLCO</name>
<keyword evidence="1" id="KW-0862">Zinc</keyword>
<evidence type="ECO:0000259" key="3">
    <source>
        <dbReference type="PROSITE" id="PS50271"/>
    </source>
</evidence>
<dbReference type="SUPFAM" id="SSF57850">
    <property type="entry name" value="RING/U-box"/>
    <property type="match status" value="1"/>
</dbReference>
<organism evidence="4 5">
    <name type="scientific">Solanum commersonii</name>
    <name type="common">Commerson's wild potato</name>
    <name type="synonym">Commerson's nightshade</name>
    <dbReference type="NCBI Taxonomy" id="4109"/>
    <lineage>
        <taxon>Eukaryota</taxon>
        <taxon>Viridiplantae</taxon>
        <taxon>Streptophyta</taxon>
        <taxon>Embryophyta</taxon>
        <taxon>Tracheophyta</taxon>
        <taxon>Spermatophyta</taxon>
        <taxon>Magnoliopsida</taxon>
        <taxon>eudicotyledons</taxon>
        <taxon>Gunneridae</taxon>
        <taxon>Pentapetalae</taxon>
        <taxon>asterids</taxon>
        <taxon>lamiids</taxon>
        <taxon>Solanales</taxon>
        <taxon>Solanaceae</taxon>
        <taxon>Solanoideae</taxon>
        <taxon>Solaneae</taxon>
        <taxon>Solanum</taxon>
    </lineage>
</organism>
<evidence type="ECO:0000256" key="2">
    <source>
        <dbReference type="SAM" id="Coils"/>
    </source>
</evidence>
<dbReference type="PROSITE" id="PS50271">
    <property type="entry name" value="ZF_UBP"/>
    <property type="match status" value="1"/>
</dbReference>
<keyword evidence="1" id="KW-0863">Zinc-finger</keyword>
<keyword evidence="5" id="KW-1185">Reference proteome</keyword>
<feature type="coiled-coil region" evidence="2">
    <location>
        <begin position="178"/>
        <end position="223"/>
    </location>
</feature>
<dbReference type="GO" id="GO:0061630">
    <property type="term" value="F:ubiquitin protein ligase activity"/>
    <property type="evidence" value="ECO:0007669"/>
    <property type="project" value="TreeGrafter"/>
</dbReference>
<evidence type="ECO:0000313" key="4">
    <source>
        <dbReference type="EMBL" id="KAG5619046.1"/>
    </source>
</evidence>
<dbReference type="EMBL" id="JACXVP010000003">
    <property type="protein sequence ID" value="KAG5619046.1"/>
    <property type="molecule type" value="Genomic_DNA"/>
</dbReference>
<evidence type="ECO:0000256" key="1">
    <source>
        <dbReference type="PROSITE-ProRule" id="PRU00502"/>
    </source>
</evidence>
<gene>
    <name evidence="4" type="ORF">H5410_018870</name>
</gene>
<dbReference type="GO" id="GO:0007265">
    <property type="term" value="P:Ras protein signal transduction"/>
    <property type="evidence" value="ECO:0007669"/>
    <property type="project" value="TreeGrafter"/>
</dbReference>
<protein>
    <recommendedName>
        <fullName evidence="3">UBP-type domain-containing protein</fullName>
    </recommendedName>
</protein>
<dbReference type="GO" id="GO:0016567">
    <property type="term" value="P:protein ubiquitination"/>
    <property type="evidence" value="ECO:0007669"/>
    <property type="project" value="TreeGrafter"/>
</dbReference>
<dbReference type="InterPro" id="IPR001607">
    <property type="entry name" value="Znf_UBP"/>
</dbReference>
<dbReference type="InterPro" id="IPR013083">
    <property type="entry name" value="Znf_RING/FYVE/PHD"/>
</dbReference>
<keyword evidence="2" id="KW-0175">Coiled coil</keyword>
<evidence type="ECO:0000313" key="5">
    <source>
        <dbReference type="Proteomes" id="UP000824120"/>
    </source>
</evidence>
<reference evidence="4 5" key="1">
    <citation type="submission" date="2020-09" db="EMBL/GenBank/DDBJ databases">
        <title>De no assembly of potato wild relative species, Solanum commersonii.</title>
        <authorList>
            <person name="Cho K."/>
        </authorList>
    </citation>
    <scope>NUCLEOTIDE SEQUENCE [LARGE SCALE GENOMIC DNA]</scope>
    <source>
        <strain evidence="4">LZ3.2</strain>
        <tissue evidence="4">Leaf</tissue>
    </source>
</reference>
<accession>A0A9J6A357</accession>
<dbReference type="OrthoDB" id="273556at2759"/>
<dbReference type="GO" id="GO:0005737">
    <property type="term" value="C:cytoplasm"/>
    <property type="evidence" value="ECO:0007669"/>
    <property type="project" value="TreeGrafter"/>
</dbReference>
<dbReference type="PANTHER" id="PTHR24007:SF7">
    <property type="entry name" value="BRCA1-ASSOCIATED PROTEIN"/>
    <property type="match status" value="1"/>
</dbReference>
<dbReference type="Gene3D" id="3.30.40.10">
    <property type="entry name" value="Zinc/RING finger domain, C3HC4 (zinc finger)"/>
    <property type="match status" value="1"/>
</dbReference>
<sequence length="224" mass="26369">MPILPAAAWKLNMFYLSITRKSMDVYKEAHATRHWKETQHCYALELETRRVWDYAGDNYVHRLIQSKTDGKLVELNHHGHHDSDGCCSCECGTDPGFSETILNSKVEAIVNEYNDLLTSQLEDQKMYFESLLQDVEEEIERETKEAVEKALCQNPRLMKLNVRLDKYVEEKKFHDDINDNLTRNKEIWEAKILEIEEREKKAQKMKDEEISELEEQIATLMESI</sequence>
<feature type="domain" description="UBP-type" evidence="3">
    <location>
        <begin position="1"/>
        <end position="79"/>
    </location>
</feature>